<reference evidence="1 2" key="1">
    <citation type="submission" date="2020-03" db="EMBL/GenBank/DDBJ databases">
        <title>Genomic Encyclopedia of Type Strains, Phase IV (KMG-IV): sequencing the most valuable type-strain genomes for metagenomic binning, comparative biology and taxonomic classification.</title>
        <authorList>
            <person name="Goeker M."/>
        </authorList>
    </citation>
    <scope>NUCLEOTIDE SEQUENCE [LARGE SCALE GENOMIC DNA]</scope>
    <source>
        <strain evidence="1 2">DSM 102865</strain>
    </source>
</reference>
<dbReference type="EMBL" id="JAASQJ010000005">
    <property type="protein sequence ID" value="NIJ55434.1"/>
    <property type="molecule type" value="Genomic_DNA"/>
</dbReference>
<dbReference type="RefSeq" id="WP_167275235.1">
    <property type="nucleotide sequence ID" value="NZ_JAASQJ010000005.1"/>
</dbReference>
<accession>A0ABX0UU50</accession>
<dbReference type="Proteomes" id="UP001179181">
    <property type="component" value="Unassembled WGS sequence"/>
</dbReference>
<sequence length="45" mass="5333">MSSFADGLNLVRAYFMEKDPNVAEKYFWKNSIAAYSWQKRDKTQP</sequence>
<comment type="caution">
    <text evidence="1">The sequence shown here is derived from an EMBL/GenBank/DDBJ whole genome shotgun (WGS) entry which is preliminary data.</text>
</comment>
<keyword evidence="2" id="KW-1185">Reference proteome</keyword>
<organism evidence="1 2">
    <name type="scientific">Dyadobacter arcticus</name>
    <dbReference type="NCBI Taxonomy" id="1078754"/>
    <lineage>
        <taxon>Bacteria</taxon>
        <taxon>Pseudomonadati</taxon>
        <taxon>Bacteroidota</taxon>
        <taxon>Cytophagia</taxon>
        <taxon>Cytophagales</taxon>
        <taxon>Spirosomataceae</taxon>
        <taxon>Dyadobacter</taxon>
    </lineage>
</organism>
<proteinExistence type="predicted"/>
<name>A0ABX0UU50_9BACT</name>
<evidence type="ECO:0000313" key="1">
    <source>
        <dbReference type="EMBL" id="NIJ55434.1"/>
    </source>
</evidence>
<gene>
    <name evidence="1" type="ORF">FHS68_004623</name>
</gene>
<evidence type="ECO:0000313" key="2">
    <source>
        <dbReference type="Proteomes" id="UP001179181"/>
    </source>
</evidence>
<protein>
    <submittedName>
        <fullName evidence="1">Uncharacterized protein</fullName>
    </submittedName>
</protein>